<dbReference type="EMBL" id="CAJVPT010018853">
    <property type="protein sequence ID" value="CAG8637358.1"/>
    <property type="molecule type" value="Genomic_DNA"/>
</dbReference>
<keyword evidence="2" id="KW-1185">Reference proteome</keyword>
<proteinExistence type="predicted"/>
<dbReference type="Proteomes" id="UP000789525">
    <property type="component" value="Unassembled WGS sequence"/>
</dbReference>
<protein>
    <submittedName>
        <fullName evidence="1">13787_t:CDS:1</fullName>
    </submittedName>
</protein>
<evidence type="ECO:0000313" key="1">
    <source>
        <dbReference type="EMBL" id="CAG8637358.1"/>
    </source>
</evidence>
<reference evidence="1" key="1">
    <citation type="submission" date="2021-06" db="EMBL/GenBank/DDBJ databases">
        <authorList>
            <person name="Kallberg Y."/>
            <person name="Tangrot J."/>
            <person name="Rosling A."/>
        </authorList>
    </citation>
    <scope>NUCLEOTIDE SEQUENCE</scope>
    <source>
        <strain evidence="1">CL356</strain>
    </source>
</reference>
<name>A0ACA9N9E9_9GLOM</name>
<comment type="caution">
    <text evidence="1">The sequence shown here is derived from an EMBL/GenBank/DDBJ whole genome shotgun (WGS) entry which is preliminary data.</text>
</comment>
<organism evidence="1 2">
    <name type="scientific">Acaulospora colombiana</name>
    <dbReference type="NCBI Taxonomy" id="27376"/>
    <lineage>
        <taxon>Eukaryota</taxon>
        <taxon>Fungi</taxon>
        <taxon>Fungi incertae sedis</taxon>
        <taxon>Mucoromycota</taxon>
        <taxon>Glomeromycotina</taxon>
        <taxon>Glomeromycetes</taxon>
        <taxon>Diversisporales</taxon>
        <taxon>Acaulosporaceae</taxon>
        <taxon>Acaulospora</taxon>
    </lineage>
</organism>
<sequence>MPFHPEIPCPPKFPYPPILFQARKSAFQPYSSTPFTIPSSLAPSHSPNRSLFPQTAFRYDVPKVERWDGKSAKSGQSKFSARPKGCPIIEEDNGSMDYLWRSKVCPTIKGRCEYLRPLLDSAPETISQRPAQGVSIYLRQDQYESRSRAKGHERQQHNSYHSNASETSYQDNIRTLSINSIMKAINGSKGDVESEQSEN</sequence>
<accession>A0ACA9N9E9</accession>
<evidence type="ECO:0000313" key="2">
    <source>
        <dbReference type="Proteomes" id="UP000789525"/>
    </source>
</evidence>
<gene>
    <name evidence="1" type="ORF">ACOLOM_LOCUS7832</name>
</gene>